<dbReference type="AlphaFoldDB" id="A0A9P5BK84"/>
<evidence type="ECO:0000313" key="2">
    <source>
        <dbReference type="Proteomes" id="UP000737391"/>
    </source>
</evidence>
<comment type="caution">
    <text evidence="1">The sequence shown here is derived from an EMBL/GenBank/DDBJ whole genome shotgun (WGS) entry which is preliminary data.</text>
</comment>
<evidence type="ECO:0000313" key="1">
    <source>
        <dbReference type="EMBL" id="KAF4503592.1"/>
    </source>
</evidence>
<name>A0A9P5BK84_9HYPO</name>
<dbReference type="EMBL" id="LUFC02000010">
    <property type="protein sequence ID" value="KAF4503592.1"/>
    <property type="molecule type" value="Genomic_DNA"/>
</dbReference>
<dbReference type="OrthoDB" id="5013597at2759"/>
<sequence length="706" mass="78569">MHLTELREDSIGIPHQMLIPHFKHGKAPEIITDIPKKLNEFLQNGGSVTDVKWANHGRSVVAVFAYAVVVINHCPDEPSKDKIITFGMCLDKFGLGGTHVIEPLPDGKLAVATTSYEATGNIKIVNTSLGTSNPYPGFLQELDCLPAVHSLVWDQVTQSLWAVGNDLPPQGRSPSTAQLNRYEYRDASFSRKPSQVEPIGPPKMLTEEWDDSWWDGGHDITPVPDQRHLLISTDLELHFFNLTSASFLHGEEVLKQPFMQGFKPVSSHEKTLPRADVKSLSLHKSSGTLYVQADWKGYFSTQLDSYLTPAQGTSSEDAQLDTAWNHEPTGLFMVPPKQPRTEEKIRSVQPVSFVGCPKAFNASSPLTGIGYTATSALPARMQTEAGFYKTFIVEVVINGVYDQAGNSNKIKKPNWPRGNFEYLHAPLRDVLGTFASTSVFYNDTEDTNGSTYIDSPSPLVHNDGQSTYKWYTETDQNAYLAFNIKSHKYIFIDPTLPIRALYFPQIFQDPSYPVFSRGGTIQFHKFSAQGLTLKNYWDNEPIHLDITNSRGLGYSGAALCLNFQSIMASLCIPEDRAACRADGTYICFDSIWLLREAASLNAEDHPVSQWDSGDFHRKGNGWTSINEGIRFVYAPLDKSAWSTFVKQIVGAGLGLIPIMGPLLALNWDNIYSYLDDPAGFAEYAHIGKEWLAILKFQAAELKKAIK</sequence>
<reference evidence="1" key="1">
    <citation type="submission" date="2020-01" db="EMBL/GenBank/DDBJ databases">
        <title>Identification and distribution of gene clusters putatively required for synthesis of sphingolipid metabolism inhibitors in phylogenetically diverse species of the filamentous fungus Fusarium.</title>
        <authorList>
            <person name="Kim H.-S."/>
            <person name="Busman M."/>
            <person name="Brown D.W."/>
            <person name="Divon H."/>
            <person name="Uhlig S."/>
            <person name="Proctor R.H."/>
        </authorList>
    </citation>
    <scope>NUCLEOTIDE SEQUENCE</scope>
    <source>
        <strain evidence="1">NRRL 31653</strain>
    </source>
</reference>
<gene>
    <name evidence="1" type="ORF">FAGAP_141</name>
</gene>
<proteinExistence type="predicted"/>
<protein>
    <submittedName>
        <fullName evidence="1">Uncharacterized protein</fullName>
    </submittedName>
</protein>
<organism evidence="1 2">
    <name type="scientific">Fusarium agapanthi</name>
    <dbReference type="NCBI Taxonomy" id="1803897"/>
    <lineage>
        <taxon>Eukaryota</taxon>
        <taxon>Fungi</taxon>
        <taxon>Dikarya</taxon>
        <taxon>Ascomycota</taxon>
        <taxon>Pezizomycotina</taxon>
        <taxon>Sordariomycetes</taxon>
        <taxon>Hypocreomycetidae</taxon>
        <taxon>Hypocreales</taxon>
        <taxon>Nectriaceae</taxon>
        <taxon>Fusarium</taxon>
        <taxon>Fusarium fujikuroi species complex</taxon>
    </lineage>
</organism>
<keyword evidence="2" id="KW-1185">Reference proteome</keyword>
<dbReference type="Proteomes" id="UP000737391">
    <property type="component" value="Unassembled WGS sequence"/>
</dbReference>
<accession>A0A9P5BK84</accession>